<dbReference type="Proteomes" id="UP001283361">
    <property type="component" value="Unassembled WGS sequence"/>
</dbReference>
<gene>
    <name evidence="1" type="ORF">RRG08_028576</name>
</gene>
<proteinExistence type="predicted"/>
<evidence type="ECO:0000313" key="2">
    <source>
        <dbReference type="Proteomes" id="UP001283361"/>
    </source>
</evidence>
<comment type="caution">
    <text evidence="1">The sequence shown here is derived from an EMBL/GenBank/DDBJ whole genome shotgun (WGS) entry which is preliminary data.</text>
</comment>
<name>A0AAE0Y9L2_9GAST</name>
<dbReference type="EMBL" id="JAWDGP010006611">
    <property type="protein sequence ID" value="KAK3737953.1"/>
    <property type="molecule type" value="Genomic_DNA"/>
</dbReference>
<organism evidence="1 2">
    <name type="scientific">Elysia crispata</name>
    <name type="common">lettuce slug</name>
    <dbReference type="NCBI Taxonomy" id="231223"/>
    <lineage>
        <taxon>Eukaryota</taxon>
        <taxon>Metazoa</taxon>
        <taxon>Spiralia</taxon>
        <taxon>Lophotrochozoa</taxon>
        <taxon>Mollusca</taxon>
        <taxon>Gastropoda</taxon>
        <taxon>Heterobranchia</taxon>
        <taxon>Euthyneura</taxon>
        <taxon>Panpulmonata</taxon>
        <taxon>Sacoglossa</taxon>
        <taxon>Placobranchoidea</taxon>
        <taxon>Plakobranchidae</taxon>
        <taxon>Elysia</taxon>
    </lineage>
</organism>
<sequence length="82" mass="9030">MLNLKGKSEQIDTSDLVRYIAARSQWNNSLQAAFSSNLTPLSLIGSPDSRLQGQDYIHKGPFSEKEQKIDDVNEEVGGAAFC</sequence>
<protein>
    <submittedName>
        <fullName evidence="1">Uncharacterized protein</fullName>
    </submittedName>
</protein>
<evidence type="ECO:0000313" key="1">
    <source>
        <dbReference type="EMBL" id="KAK3737953.1"/>
    </source>
</evidence>
<reference evidence="1" key="1">
    <citation type="journal article" date="2023" name="G3 (Bethesda)">
        <title>A reference genome for the long-term kleptoplast-retaining sea slug Elysia crispata morphotype clarki.</title>
        <authorList>
            <person name="Eastman K.E."/>
            <person name="Pendleton A.L."/>
            <person name="Shaikh M.A."/>
            <person name="Suttiyut T."/>
            <person name="Ogas R."/>
            <person name="Tomko P."/>
            <person name="Gavelis G."/>
            <person name="Widhalm J.R."/>
            <person name="Wisecaver J.H."/>
        </authorList>
    </citation>
    <scope>NUCLEOTIDE SEQUENCE</scope>
    <source>
        <strain evidence="1">ECLA1</strain>
    </source>
</reference>
<dbReference type="AlphaFoldDB" id="A0AAE0Y9L2"/>
<keyword evidence="2" id="KW-1185">Reference proteome</keyword>
<accession>A0AAE0Y9L2</accession>